<evidence type="ECO:0000313" key="7">
    <source>
        <dbReference type="EMBL" id="CAF9922105.1"/>
    </source>
</evidence>
<dbReference type="Pfam" id="PF00830">
    <property type="entry name" value="Ribosomal_L28"/>
    <property type="match status" value="1"/>
</dbReference>
<keyword evidence="3" id="KW-0687">Ribonucleoprotein</keyword>
<dbReference type="GO" id="GO:0005762">
    <property type="term" value="C:mitochondrial large ribosomal subunit"/>
    <property type="evidence" value="ECO:0007669"/>
    <property type="project" value="TreeGrafter"/>
</dbReference>
<feature type="compositionally biased region" description="Pro residues" evidence="6">
    <location>
        <begin position="262"/>
        <end position="272"/>
    </location>
</feature>
<dbReference type="InterPro" id="IPR034704">
    <property type="entry name" value="Ribosomal_bL28/bL31-like_sf"/>
</dbReference>
<dbReference type="PANTHER" id="PTHR13528:SF2">
    <property type="entry name" value="LARGE RIBOSOMAL SUBUNIT PROTEIN BL28M"/>
    <property type="match status" value="1"/>
</dbReference>
<proteinExistence type="inferred from homology"/>
<dbReference type="PANTHER" id="PTHR13528">
    <property type="entry name" value="39S RIBOSOMAL PROTEIN L28, MITOCHONDRIAL"/>
    <property type="match status" value="1"/>
</dbReference>
<dbReference type="HAMAP" id="MF_00373">
    <property type="entry name" value="Ribosomal_bL28"/>
    <property type="match status" value="1"/>
</dbReference>
<comment type="similarity">
    <text evidence="1">Belongs to the bacterial ribosomal protein bL28 family.</text>
</comment>
<keyword evidence="8" id="KW-1185">Reference proteome</keyword>
<gene>
    <name evidence="7" type="primary">MRPL24</name>
    <name evidence="7" type="ORF">IMSHALPRED_005338</name>
</gene>
<dbReference type="Proteomes" id="UP000664534">
    <property type="component" value="Unassembled WGS sequence"/>
</dbReference>
<accession>A0A8H3IIG9</accession>
<dbReference type="GO" id="GO:0003735">
    <property type="term" value="F:structural constituent of ribosome"/>
    <property type="evidence" value="ECO:0007669"/>
    <property type="project" value="InterPro"/>
</dbReference>
<dbReference type="AlphaFoldDB" id="A0A8H3IIG9"/>
<organism evidence="7 8">
    <name type="scientific">Imshaugia aleurites</name>
    <dbReference type="NCBI Taxonomy" id="172621"/>
    <lineage>
        <taxon>Eukaryota</taxon>
        <taxon>Fungi</taxon>
        <taxon>Dikarya</taxon>
        <taxon>Ascomycota</taxon>
        <taxon>Pezizomycotina</taxon>
        <taxon>Lecanoromycetes</taxon>
        <taxon>OSLEUM clade</taxon>
        <taxon>Lecanoromycetidae</taxon>
        <taxon>Lecanorales</taxon>
        <taxon>Lecanorineae</taxon>
        <taxon>Parmeliaceae</taxon>
        <taxon>Imshaugia</taxon>
    </lineage>
</organism>
<evidence type="ECO:0000256" key="1">
    <source>
        <dbReference type="ARBA" id="ARBA00008760"/>
    </source>
</evidence>
<dbReference type="Gene3D" id="2.30.170.40">
    <property type="entry name" value="Ribosomal protein L28/L24"/>
    <property type="match status" value="1"/>
</dbReference>
<evidence type="ECO:0000256" key="4">
    <source>
        <dbReference type="ARBA" id="ARBA00035269"/>
    </source>
</evidence>
<comment type="function">
    <text evidence="5">Component of the mitochondrial ribosome (mitoribosome), a dedicated translation machinery responsible for the synthesis of mitochondrial genome-encoded proteins, including at least some of the essential transmembrane subunits of the mitochondrial respiratory chain. The mitoribosomes are attached to the mitochondrial inner membrane and translation products are cotranslationally integrated into the membrane.</text>
</comment>
<protein>
    <recommendedName>
        <fullName evidence="4">Large ribosomal subunit protein bL28m</fullName>
    </recommendedName>
</protein>
<feature type="region of interest" description="Disordered" evidence="6">
    <location>
        <begin position="254"/>
        <end position="297"/>
    </location>
</feature>
<dbReference type="EMBL" id="CAJPDT010000029">
    <property type="protein sequence ID" value="CAF9922105.1"/>
    <property type="molecule type" value="Genomic_DNA"/>
</dbReference>
<dbReference type="InterPro" id="IPR037147">
    <property type="entry name" value="Ribosomal_bL28_sf"/>
</dbReference>
<comment type="caution">
    <text evidence="7">The sequence shown here is derived from an EMBL/GenBank/DDBJ whole genome shotgun (WGS) entry which is preliminary data.</text>
</comment>
<dbReference type="FunFam" id="2.30.170.40:FF:000003">
    <property type="entry name" value="54S ribosomal protein L24"/>
    <property type="match status" value="1"/>
</dbReference>
<reference evidence="7" key="1">
    <citation type="submission" date="2021-03" db="EMBL/GenBank/DDBJ databases">
        <authorList>
            <person name="Tagirdzhanova G."/>
        </authorList>
    </citation>
    <scope>NUCLEOTIDE SEQUENCE</scope>
</reference>
<keyword evidence="2 7" id="KW-0689">Ribosomal protein</keyword>
<evidence type="ECO:0000313" key="8">
    <source>
        <dbReference type="Proteomes" id="UP000664534"/>
    </source>
</evidence>
<evidence type="ECO:0000256" key="6">
    <source>
        <dbReference type="SAM" id="MobiDB-lite"/>
    </source>
</evidence>
<dbReference type="OrthoDB" id="361870at2759"/>
<evidence type="ECO:0000256" key="3">
    <source>
        <dbReference type="ARBA" id="ARBA00023274"/>
    </source>
</evidence>
<evidence type="ECO:0000256" key="2">
    <source>
        <dbReference type="ARBA" id="ARBA00022980"/>
    </source>
</evidence>
<dbReference type="InterPro" id="IPR026569">
    <property type="entry name" value="Ribosomal_bL28"/>
</dbReference>
<evidence type="ECO:0000256" key="5">
    <source>
        <dbReference type="ARBA" id="ARBA00037226"/>
    </source>
</evidence>
<dbReference type="SUPFAM" id="SSF143800">
    <property type="entry name" value="L28p-like"/>
    <property type="match status" value="1"/>
</dbReference>
<name>A0A8H3IIG9_9LECA</name>
<sequence>MPLPKPPSLRCVRSFTTALRTPTPTTQFHPAPRYTKRPPPYPYGPAQHYKQSDSGLYGGATIQFGNKVSEKNALKSRRAWRPNIHHKRLWSDALGRFVPVKVQARVLRTIDKCGGLDEYLLGEKTGRIKELGVEGWRLRWMVMGSGKVGRRFKEERVALGLGGWEDTTTMTTGGTGRTIKKRTAKRAEAATLEQEVERASESVLEQLSGANAALSETHHEPEHKTTDRSIALPPSALETRINHTTHALEAFAKRSHALPSTPTNPEPTPTQPPSRRYTKSEKRAWRAQHPPSPSLTPTLTSMLQIEELAAEIAQIETLAAAEMAEMAEMEEGEGERRARLEAGMARMRGARAEMERVRGREEGGVEKGMGMGTGEGEGKRLGMGEGIGAEGGMLGRLTRLFIGRR</sequence>